<evidence type="ECO:0000259" key="7">
    <source>
        <dbReference type="PROSITE" id="PS50222"/>
    </source>
</evidence>
<keyword evidence="5" id="KW-0175">Coiled coil</keyword>
<dbReference type="OrthoDB" id="10017054at2759"/>
<dbReference type="AlphaFoldDB" id="A0A0D7B6D0"/>
<dbReference type="SUPFAM" id="SSF46966">
    <property type="entry name" value="Spectrin repeat"/>
    <property type="match status" value="2"/>
</dbReference>
<dbReference type="FunFam" id="1.10.418.10:FF:000001">
    <property type="entry name" value="Actinin alpha 1"/>
    <property type="match status" value="1"/>
</dbReference>
<feature type="domain" description="EF-hand" evidence="7">
    <location>
        <begin position="485"/>
        <end position="520"/>
    </location>
</feature>
<keyword evidence="2" id="KW-0677">Repeat</keyword>
<evidence type="ECO:0008006" key="10">
    <source>
        <dbReference type="Google" id="ProtNLM"/>
    </source>
</evidence>
<dbReference type="STRING" id="1314674.A0A0D7B6D0"/>
<evidence type="ECO:0000256" key="1">
    <source>
        <dbReference type="ARBA" id="ARBA00010255"/>
    </source>
</evidence>
<dbReference type="Gene3D" id="1.10.238.10">
    <property type="entry name" value="EF-hand"/>
    <property type="match status" value="2"/>
</dbReference>
<proteinExistence type="inferred from homology"/>
<dbReference type="GO" id="GO:0003779">
    <property type="term" value="F:actin binding"/>
    <property type="evidence" value="ECO:0007669"/>
    <property type="project" value="UniProtKB-KW"/>
</dbReference>
<gene>
    <name evidence="8" type="ORF">CYLTODRAFT_492052</name>
</gene>
<keyword evidence="9" id="KW-1185">Reference proteome</keyword>
<dbReference type="InterPro" id="IPR001715">
    <property type="entry name" value="CH_dom"/>
</dbReference>
<reference evidence="8 9" key="1">
    <citation type="journal article" date="2015" name="Fungal Genet. Biol.">
        <title>Evolution of novel wood decay mechanisms in Agaricales revealed by the genome sequences of Fistulina hepatica and Cylindrobasidium torrendii.</title>
        <authorList>
            <person name="Floudas D."/>
            <person name="Held B.W."/>
            <person name="Riley R."/>
            <person name="Nagy L.G."/>
            <person name="Koehler G."/>
            <person name="Ransdell A.S."/>
            <person name="Younus H."/>
            <person name="Chow J."/>
            <person name="Chiniquy J."/>
            <person name="Lipzen A."/>
            <person name="Tritt A."/>
            <person name="Sun H."/>
            <person name="Haridas S."/>
            <person name="LaButti K."/>
            <person name="Ohm R.A."/>
            <person name="Kues U."/>
            <person name="Blanchette R.A."/>
            <person name="Grigoriev I.V."/>
            <person name="Minto R.E."/>
            <person name="Hibbett D.S."/>
        </authorList>
    </citation>
    <scope>NUCLEOTIDE SEQUENCE [LARGE SCALE GENOMIC DNA]</scope>
    <source>
        <strain evidence="8 9">FP15055 ss-10</strain>
    </source>
</reference>
<accession>A0A0D7B6D0</accession>
<keyword evidence="4" id="KW-0009">Actin-binding</keyword>
<dbReference type="CDD" id="cd21215">
    <property type="entry name" value="CH_SpAIN1-like_rpt1"/>
    <property type="match status" value="1"/>
</dbReference>
<dbReference type="GO" id="GO:0005509">
    <property type="term" value="F:calcium ion binding"/>
    <property type="evidence" value="ECO:0007669"/>
    <property type="project" value="InterPro"/>
</dbReference>
<evidence type="ECO:0000313" key="8">
    <source>
        <dbReference type="EMBL" id="KIY65750.1"/>
    </source>
</evidence>
<feature type="domain" description="Calponin-homology (CH)" evidence="6">
    <location>
        <begin position="9"/>
        <end position="115"/>
    </location>
</feature>
<protein>
    <recommendedName>
        <fullName evidence="10">Actinin-like protein</fullName>
    </recommendedName>
</protein>
<comment type="similarity">
    <text evidence="1">Belongs to the alpha-actinin family.</text>
</comment>
<evidence type="ECO:0000256" key="3">
    <source>
        <dbReference type="ARBA" id="ARBA00022837"/>
    </source>
</evidence>
<dbReference type="PROSITE" id="PS00020">
    <property type="entry name" value="ACTININ_2"/>
    <property type="match status" value="1"/>
</dbReference>
<evidence type="ECO:0000259" key="6">
    <source>
        <dbReference type="PROSITE" id="PS50021"/>
    </source>
</evidence>
<dbReference type="Gene3D" id="1.20.58.60">
    <property type="match status" value="2"/>
</dbReference>
<evidence type="ECO:0000313" key="9">
    <source>
        <dbReference type="Proteomes" id="UP000054007"/>
    </source>
</evidence>
<dbReference type="EMBL" id="KN880578">
    <property type="protein sequence ID" value="KIY65750.1"/>
    <property type="molecule type" value="Genomic_DNA"/>
</dbReference>
<sequence>MDLEGRSRDMQERTFCKWLNTKLIANDYPPMESLIRDLSDGVRLIQLMEIMGDTTLGRYNKTPRMRVQKAENVNKALEFIQSRGVRLTNIGPEDIIDGNLKLILGMIWTLILRFSIADISDQGASAKEGLLLWCRRKTEPYVEVDVQDFSYSWSDGLALCALIHCHRPELLNYDRLDKSDRHGNTLLAFQIAAEHLKIPQLLEVEDLCDSAKPDERSVMTYVANFFHAFSSMEQSETVARRVEKFASLMQSVWLSRNDYERRVRNLLETLLDVQHQWTTSSFAGTYTDAKSQSTDFLKYKKTEKRTWVTEKQDITTLFSNIQTKLETYNLREYVPPPGLALSDVDDAWAELLRSEAARSRAINAQLRQIKEMLRKQFADLANDFEHRLYLISSELAAIDGPLEDQQEQIQDIQKRIPALTETLTSEVAAAEDACNRANVEENDYTVFTVQDLEFELELVRQSLVKKIAFIENQITSRNMTNVTPAQLEQFEGTFRYFDHDETNTLSQGELTAALASLGVIFSEEDMNNIYDMLVADYGDVTFEAFINFLVEIMEDQTTPDQLREAFRGLAGEKPVVTELDLRIAKVSPSAIEYLRETLPKKETEVGETEYDYESWLDEVFAI</sequence>
<dbReference type="InterPro" id="IPR011992">
    <property type="entry name" value="EF-hand-dom_pair"/>
</dbReference>
<dbReference type="PANTHER" id="PTHR11915">
    <property type="entry name" value="SPECTRIN/FILAMIN RELATED CYTOSKELETAL PROTEIN"/>
    <property type="match status" value="1"/>
</dbReference>
<organism evidence="8 9">
    <name type="scientific">Cylindrobasidium torrendii FP15055 ss-10</name>
    <dbReference type="NCBI Taxonomy" id="1314674"/>
    <lineage>
        <taxon>Eukaryota</taxon>
        <taxon>Fungi</taxon>
        <taxon>Dikarya</taxon>
        <taxon>Basidiomycota</taxon>
        <taxon>Agaricomycotina</taxon>
        <taxon>Agaricomycetes</taxon>
        <taxon>Agaricomycetidae</taxon>
        <taxon>Agaricales</taxon>
        <taxon>Marasmiineae</taxon>
        <taxon>Physalacriaceae</taxon>
        <taxon>Cylindrobasidium</taxon>
    </lineage>
</organism>
<dbReference type="PROSITE" id="PS00018">
    <property type="entry name" value="EF_HAND_1"/>
    <property type="match status" value="1"/>
</dbReference>
<dbReference type="InterPro" id="IPR014837">
    <property type="entry name" value="EF-hand_Ca_insen"/>
</dbReference>
<dbReference type="Proteomes" id="UP000054007">
    <property type="component" value="Unassembled WGS sequence"/>
</dbReference>
<dbReference type="SMART" id="SM00033">
    <property type="entry name" value="CH"/>
    <property type="match status" value="2"/>
</dbReference>
<dbReference type="SMART" id="SM01184">
    <property type="entry name" value="efhand_Ca_insen"/>
    <property type="match status" value="1"/>
</dbReference>
<keyword evidence="3" id="KW-0106">Calcium</keyword>
<feature type="coiled-coil region" evidence="5">
    <location>
        <begin position="363"/>
        <end position="422"/>
    </location>
</feature>
<evidence type="ECO:0000256" key="4">
    <source>
        <dbReference type="ARBA" id="ARBA00023203"/>
    </source>
</evidence>
<dbReference type="PROSITE" id="PS00019">
    <property type="entry name" value="ACTININ_1"/>
    <property type="match status" value="1"/>
</dbReference>
<dbReference type="InterPro" id="IPR036872">
    <property type="entry name" value="CH_dom_sf"/>
</dbReference>
<dbReference type="InterPro" id="IPR018247">
    <property type="entry name" value="EF_Hand_1_Ca_BS"/>
</dbReference>
<dbReference type="InterPro" id="IPR001589">
    <property type="entry name" value="Actinin_actin-bd_CS"/>
</dbReference>
<dbReference type="Gene3D" id="1.10.418.10">
    <property type="entry name" value="Calponin-like domain"/>
    <property type="match status" value="2"/>
</dbReference>
<evidence type="ECO:0000256" key="5">
    <source>
        <dbReference type="SAM" id="Coils"/>
    </source>
</evidence>
<name>A0A0D7B6D0_9AGAR</name>
<dbReference type="SUPFAM" id="SSF47576">
    <property type="entry name" value="Calponin-homology domain, CH-domain"/>
    <property type="match status" value="1"/>
</dbReference>
<feature type="domain" description="Calponin-homology (CH)" evidence="6">
    <location>
        <begin position="124"/>
        <end position="230"/>
    </location>
</feature>
<evidence type="ECO:0000256" key="2">
    <source>
        <dbReference type="ARBA" id="ARBA00022737"/>
    </source>
</evidence>
<dbReference type="Pfam" id="PF00307">
    <property type="entry name" value="CH"/>
    <property type="match status" value="2"/>
</dbReference>
<dbReference type="Pfam" id="PF08726">
    <property type="entry name" value="EFhand_Ca_insen"/>
    <property type="match status" value="1"/>
</dbReference>
<dbReference type="FunFam" id="1.10.418.10:FF:000077">
    <property type="entry name" value="Related to alpha-actinin"/>
    <property type="match status" value="1"/>
</dbReference>
<dbReference type="SUPFAM" id="SSF47473">
    <property type="entry name" value="EF-hand"/>
    <property type="match status" value="2"/>
</dbReference>
<dbReference type="PROSITE" id="PS50222">
    <property type="entry name" value="EF_HAND_2"/>
    <property type="match status" value="1"/>
</dbReference>
<dbReference type="InterPro" id="IPR002048">
    <property type="entry name" value="EF_hand_dom"/>
</dbReference>
<dbReference type="PROSITE" id="PS50021">
    <property type="entry name" value="CH"/>
    <property type="match status" value="2"/>
</dbReference>